<dbReference type="InterPro" id="IPR050546">
    <property type="entry name" value="Glycosyl_Hydrlase_16"/>
</dbReference>
<protein>
    <recommendedName>
        <fullName evidence="3">endo-1,3(4)-beta-glucanase</fullName>
        <ecNumber evidence="3">3.2.1.6</ecNumber>
    </recommendedName>
</protein>
<evidence type="ECO:0000256" key="3">
    <source>
        <dbReference type="ARBA" id="ARBA00012599"/>
    </source>
</evidence>
<evidence type="ECO:0000256" key="1">
    <source>
        <dbReference type="ARBA" id="ARBA00000124"/>
    </source>
</evidence>
<dbReference type="InterPro" id="IPR013320">
    <property type="entry name" value="ConA-like_dom_sf"/>
</dbReference>
<dbReference type="EC" id="3.2.1.6" evidence="3"/>
<feature type="domain" description="GH16" evidence="8">
    <location>
        <begin position="35"/>
        <end position="264"/>
    </location>
</feature>
<comment type="similarity">
    <text evidence="2">Belongs to the glycosyl hydrolase 16 family.</text>
</comment>
<dbReference type="AlphaFoldDB" id="A0A8H3FUH7"/>
<feature type="signal peptide" evidence="7">
    <location>
        <begin position="1"/>
        <end position="18"/>
    </location>
</feature>
<evidence type="ECO:0000256" key="2">
    <source>
        <dbReference type="ARBA" id="ARBA00006865"/>
    </source>
</evidence>
<dbReference type="OrthoDB" id="192832at2759"/>
<dbReference type="Pfam" id="PF26113">
    <property type="entry name" value="GH16_XgeA"/>
    <property type="match status" value="1"/>
</dbReference>
<dbReference type="Gene3D" id="2.60.120.200">
    <property type="match status" value="1"/>
</dbReference>
<accession>A0A8H3FUH7</accession>
<dbReference type="FunFam" id="2.60.120.200:FF:000114">
    <property type="entry name" value="Probable endo-1,3(4)-beta-glucanase NFIA_089530"/>
    <property type="match status" value="1"/>
</dbReference>
<gene>
    <name evidence="9" type="ORF">HETSPECPRED_007787</name>
</gene>
<comment type="catalytic activity">
    <reaction evidence="1">
        <text>Endohydrolysis of (1-&gt;3)- or (1-&gt;4)-linkages in beta-D-glucans when the glucose residue whose reducing group is involved in the linkage to be hydrolyzed is itself substituted at C-3.</text>
        <dbReference type="EC" id="3.2.1.6"/>
    </reaction>
</comment>
<name>A0A8H3FUH7_9LECA</name>
<reference evidence="9" key="1">
    <citation type="submission" date="2021-03" db="EMBL/GenBank/DDBJ databases">
        <authorList>
            <person name="Tagirdzhanova G."/>
        </authorList>
    </citation>
    <scope>NUCLEOTIDE SEQUENCE</scope>
</reference>
<organism evidence="9 10">
    <name type="scientific">Heterodermia speciosa</name>
    <dbReference type="NCBI Taxonomy" id="116794"/>
    <lineage>
        <taxon>Eukaryota</taxon>
        <taxon>Fungi</taxon>
        <taxon>Dikarya</taxon>
        <taxon>Ascomycota</taxon>
        <taxon>Pezizomycotina</taxon>
        <taxon>Lecanoromycetes</taxon>
        <taxon>OSLEUM clade</taxon>
        <taxon>Lecanoromycetidae</taxon>
        <taxon>Caliciales</taxon>
        <taxon>Physciaceae</taxon>
        <taxon>Heterodermia</taxon>
    </lineage>
</organism>
<dbReference type="CDD" id="cd02181">
    <property type="entry name" value="GH16_fungal_Lam16A_glucanase"/>
    <property type="match status" value="1"/>
</dbReference>
<evidence type="ECO:0000256" key="7">
    <source>
        <dbReference type="SAM" id="SignalP"/>
    </source>
</evidence>
<evidence type="ECO:0000256" key="6">
    <source>
        <dbReference type="SAM" id="MobiDB-lite"/>
    </source>
</evidence>
<dbReference type="Proteomes" id="UP000664521">
    <property type="component" value="Unassembled WGS sequence"/>
</dbReference>
<evidence type="ECO:0000259" key="8">
    <source>
        <dbReference type="PROSITE" id="PS51762"/>
    </source>
</evidence>
<proteinExistence type="inferred from homology"/>
<evidence type="ECO:0000313" key="9">
    <source>
        <dbReference type="EMBL" id="CAF9931113.1"/>
    </source>
</evidence>
<dbReference type="PANTHER" id="PTHR10963">
    <property type="entry name" value="GLYCOSYL HYDROLASE-RELATED"/>
    <property type="match status" value="1"/>
</dbReference>
<comment type="caution">
    <text evidence="9">The sequence shown here is derived from an EMBL/GenBank/DDBJ whole genome shotgun (WGS) entry which is preliminary data.</text>
</comment>
<dbReference type="InterPro" id="IPR000757">
    <property type="entry name" value="Beta-glucanase-like"/>
</dbReference>
<evidence type="ECO:0000256" key="5">
    <source>
        <dbReference type="ARBA" id="ARBA00023295"/>
    </source>
</evidence>
<feature type="region of interest" description="Disordered" evidence="6">
    <location>
        <begin position="317"/>
        <end position="336"/>
    </location>
</feature>
<dbReference type="PANTHER" id="PTHR10963:SF24">
    <property type="entry name" value="GLYCOSIDASE C21B10.07-RELATED"/>
    <property type="match status" value="1"/>
</dbReference>
<evidence type="ECO:0000256" key="4">
    <source>
        <dbReference type="ARBA" id="ARBA00022801"/>
    </source>
</evidence>
<keyword evidence="7" id="KW-0732">Signal</keyword>
<sequence length="473" mass="49525">MLFSTIILGAGLAQLGLAAYNIKDDYSADNFASMFRFDTQDDPTHGYVNYVDQNTAQSSGLYQVQNGQVLIGVDSTNVASGRGRNSVRLTSNAAYTHGLVVLDIAHMPGSICGSWPAFWMTGPNWPHSGEIDIVEGVNAQSENQMTMHTSQGCTLVSQDCQGNLGCAATGGGQSSYGSGLNSAGGGIFATEWTSESINIWHFSHGSAPGDISGPNPNPSGWGNPTSSFVGGSGCDIDSHFMNNNIVFDTTFCGDWAGNVFSQDSTCSALGASSCQDYVQNNPDAFKESYWAVNSLKVYEQGDSSSTASIAQESSSSQALSIAQPTPSSSTVPVPETTSSSAFISTAPITTSSLPQPSFSASITPVSSGNPINSANFTGTATSGFPINSANGSFVQFTGSATQIGPTPVYTTEGSVVVVTKTVTGDYVVTHTHYPTQFRAGYHGHNGAILPEKRRISHRAARHLQQHANGAHRS</sequence>
<dbReference type="SUPFAM" id="SSF49899">
    <property type="entry name" value="Concanavalin A-like lectins/glucanases"/>
    <property type="match status" value="1"/>
</dbReference>
<dbReference type="GO" id="GO:0009251">
    <property type="term" value="P:glucan catabolic process"/>
    <property type="evidence" value="ECO:0007669"/>
    <property type="project" value="TreeGrafter"/>
</dbReference>
<dbReference type="GO" id="GO:0052861">
    <property type="term" value="F:endo-1,3(4)-beta-glucanase activity"/>
    <property type="evidence" value="ECO:0007669"/>
    <property type="project" value="UniProtKB-EC"/>
</dbReference>
<keyword evidence="10" id="KW-1185">Reference proteome</keyword>
<keyword evidence="4" id="KW-0378">Hydrolase</keyword>
<dbReference type="EMBL" id="CAJPDS010000058">
    <property type="protein sequence ID" value="CAF9931113.1"/>
    <property type="molecule type" value="Genomic_DNA"/>
</dbReference>
<feature type="chain" id="PRO_5034223234" description="endo-1,3(4)-beta-glucanase" evidence="7">
    <location>
        <begin position="19"/>
        <end position="473"/>
    </location>
</feature>
<keyword evidence="5" id="KW-0326">Glycosidase</keyword>
<evidence type="ECO:0000313" key="10">
    <source>
        <dbReference type="Proteomes" id="UP000664521"/>
    </source>
</evidence>
<dbReference type="PROSITE" id="PS51762">
    <property type="entry name" value="GH16_2"/>
    <property type="match status" value="1"/>
</dbReference>